<dbReference type="InterPro" id="IPR049557">
    <property type="entry name" value="Transketolase_CS"/>
</dbReference>
<keyword evidence="4" id="KW-0479">Metal-binding</keyword>
<dbReference type="PANTHER" id="PTHR47514">
    <property type="entry name" value="TRANSKETOLASE N-TERMINAL SECTION-RELATED"/>
    <property type="match status" value="1"/>
</dbReference>
<dbReference type="GO" id="GO:0016740">
    <property type="term" value="F:transferase activity"/>
    <property type="evidence" value="ECO:0007669"/>
    <property type="project" value="UniProtKB-KW"/>
</dbReference>
<sequence>MQRITFSEIETLQKIAKEIRKDIIKMTGNAGSGHPGGSLSCVEILVSLFFKVMRHDPKNPTWSERDRFILSKGHGAPALYATLAQCGYIEREELLTLRKIGSRLQGHPDKRFLPLLEVSTGSLGQGLSVGVGVALAGKIDKKDYRVYVLIGDGESQEGQVWEAAMFSSFHKLDNLCAIMDYNKFQLDGRISEILDIEPVIKKWQSFGWEVFEVKDGHNFEEILWAFEEAKKIKHKPQIIIAHTIKGKGVSFMEGNNHFHGRAPNKEEEIRALKEISEDL</sequence>
<reference evidence="7" key="1">
    <citation type="journal article" date="2020" name="mSystems">
        <title>Genome- and Community-Level Interaction Insights into Carbon Utilization and Element Cycling Functions of Hydrothermarchaeota in Hydrothermal Sediment.</title>
        <authorList>
            <person name="Zhou Z."/>
            <person name="Liu Y."/>
            <person name="Xu W."/>
            <person name="Pan J."/>
            <person name="Luo Z.H."/>
            <person name="Li M."/>
        </authorList>
    </citation>
    <scope>NUCLEOTIDE SEQUENCE [LARGE SCALE GENOMIC DNA]</scope>
    <source>
        <strain evidence="7">SpSt-695</strain>
    </source>
</reference>
<evidence type="ECO:0000256" key="1">
    <source>
        <dbReference type="ARBA" id="ARBA00001964"/>
    </source>
</evidence>
<name>A0A7V3ZSA5_UNCW3</name>
<accession>A0A7V3ZSA5</accession>
<dbReference type="EMBL" id="DTDP01000014">
    <property type="protein sequence ID" value="HGK53466.1"/>
    <property type="molecule type" value="Genomic_DNA"/>
</dbReference>
<dbReference type="PANTHER" id="PTHR47514:SF1">
    <property type="entry name" value="TRANSKETOLASE N-TERMINAL SECTION-RELATED"/>
    <property type="match status" value="1"/>
</dbReference>
<comment type="cofactor">
    <cofactor evidence="1">
        <name>thiamine diphosphate</name>
        <dbReference type="ChEBI" id="CHEBI:58937"/>
    </cofactor>
</comment>
<keyword evidence="3" id="KW-0808">Transferase</keyword>
<proteinExistence type="inferred from homology"/>
<evidence type="ECO:0000256" key="3">
    <source>
        <dbReference type="ARBA" id="ARBA00022679"/>
    </source>
</evidence>
<dbReference type="CDD" id="cd02012">
    <property type="entry name" value="TPP_TK"/>
    <property type="match status" value="1"/>
</dbReference>
<evidence type="ECO:0000256" key="5">
    <source>
        <dbReference type="ARBA" id="ARBA00023052"/>
    </source>
</evidence>
<protein>
    <submittedName>
        <fullName evidence="7">Transketolase</fullName>
    </submittedName>
</protein>
<keyword evidence="5" id="KW-0786">Thiamine pyrophosphate</keyword>
<dbReference type="InterPro" id="IPR005474">
    <property type="entry name" value="Transketolase_N"/>
</dbReference>
<evidence type="ECO:0000313" key="7">
    <source>
        <dbReference type="EMBL" id="HGK53466.1"/>
    </source>
</evidence>
<comment type="similarity">
    <text evidence="2">Belongs to the transketolase family.</text>
</comment>
<gene>
    <name evidence="7" type="ORF">ENU72_00370</name>
</gene>
<evidence type="ECO:0000256" key="4">
    <source>
        <dbReference type="ARBA" id="ARBA00022723"/>
    </source>
</evidence>
<dbReference type="SUPFAM" id="SSF52518">
    <property type="entry name" value="Thiamin diphosphate-binding fold (THDP-binding)"/>
    <property type="match status" value="1"/>
</dbReference>
<dbReference type="AlphaFoldDB" id="A0A7V3ZSA5"/>
<dbReference type="GO" id="GO:0046872">
    <property type="term" value="F:metal ion binding"/>
    <property type="evidence" value="ECO:0007669"/>
    <property type="project" value="UniProtKB-KW"/>
</dbReference>
<evidence type="ECO:0000259" key="6">
    <source>
        <dbReference type="Pfam" id="PF00456"/>
    </source>
</evidence>
<dbReference type="PROSITE" id="PS00801">
    <property type="entry name" value="TRANSKETOLASE_1"/>
    <property type="match status" value="1"/>
</dbReference>
<evidence type="ECO:0000256" key="2">
    <source>
        <dbReference type="ARBA" id="ARBA00007131"/>
    </source>
</evidence>
<organism evidence="7">
    <name type="scientific">candidate division WOR-3 bacterium</name>
    <dbReference type="NCBI Taxonomy" id="2052148"/>
    <lineage>
        <taxon>Bacteria</taxon>
        <taxon>Bacteria division WOR-3</taxon>
    </lineage>
</organism>
<dbReference type="Gene3D" id="3.40.50.970">
    <property type="match status" value="1"/>
</dbReference>
<comment type="caution">
    <text evidence="7">The sequence shown here is derived from an EMBL/GenBank/DDBJ whole genome shotgun (WGS) entry which is preliminary data.</text>
</comment>
<dbReference type="Pfam" id="PF00456">
    <property type="entry name" value="Transketolase_N"/>
    <property type="match status" value="1"/>
</dbReference>
<feature type="domain" description="Transketolase N-terminal" evidence="6">
    <location>
        <begin position="13"/>
        <end position="274"/>
    </location>
</feature>
<dbReference type="InterPro" id="IPR029061">
    <property type="entry name" value="THDP-binding"/>
</dbReference>